<dbReference type="InterPro" id="IPR015946">
    <property type="entry name" value="KH_dom-like_a/b"/>
</dbReference>
<dbReference type="GO" id="GO:0071555">
    <property type="term" value="P:cell wall organization"/>
    <property type="evidence" value="ECO:0007669"/>
    <property type="project" value="UniProtKB-KW"/>
</dbReference>
<keyword evidence="2 3" id="KW-0694">RNA-binding</keyword>
<evidence type="ECO:0000256" key="1">
    <source>
        <dbReference type="ARBA" id="ARBA00022490"/>
    </source>
</evidence>
<comment type="subunit">
    <text evidence="3">Forms a complex with KhpB.</text>
</comment>
<dbReference type="Proteomes" id="UP000295832">
    <property type="component" value="Unassembled WGS sequence"/>
</dbReference>
<keyword evidence="3" id="KW-0133">Cell shape</keyword>
<dbReference type="PANTHER" id="PTHR34654:SF1">
    <property type="entry name" value="RNA-BINDING PROTEIN KHPA"/>
    <property type="match status" value="1"/>
</dbReference>
<evidence type="ECO:0000313" key="5">
    <source>
        <dbReference type="Proteomes" id="UP000295832"/>
    </source>
</evidence>
<dbReference type="SUPFAM" id="SSF54814">
    <property type="entry name" value="Prokaryotic type KH domain (KH-domain type II)"/>
    <property type="match status" value="1"/>
</dbReference>
<dbReference type="GO" id="GO:0008360">
    <property type="term" value="P:regulation of cell shape"/>
    <property type="evidence" value="ECO:0007669"/>
    <property type="project" value="UniProtKB-KW"/>
</dbReference>
<name>A0A4R8H4V1_9FIRM</name>
<keyword evidence="3" id="KW-0961">Cell wall biogenesis/degradation</keyword>
<evidence type="ECO:0000256" key="3">
    <source>
        <dbReference type="HAMAP-Rule" id="MF_00088"/>
    </source>
</evidence>
<gene>
    <name evidence="3" type="primary">khpA</name>
    <name evidence="4" type="ORF">C7959_10989</name>
</gene>
<keyword evidence="3" id="KW-0143">Chaperone</keyword>
<comment type="similarity">
    <text evidence="3">Belongs to the KhpA RNA-binding protein family.</text>
</comment>
<dbReference type="InterPro" id="IPR020627">
    <property type="entry name" value="KhpA"/>
</dbReference>
<comment type="function">
    <text evidence="3">A probable RNA chaperone. Forms a complex with KhpB which binds to cellular RNA and controls its expression. Plays a role in peptidoglycan (PG) homeostasis and cell length regulation.</text>
</comment>
<keyword evidence="5" id="KW-1185">Reference proteome</keyword>
<dbReference type="Gene3D" id="3.30.300.20">
    <property type="match status" value="1"/>
</dbReference>
<dbReference type="InterPro" id="IPR009019">
    <property type="entry name" value="KH_sf_prok-type"/>
</dbReference>
<dbReference type="CDD" id="cd22533">
    <property type="entry name" value="KH-II_YlqC-like"/>
    <property type="match status" value="1"/>
</dbReference>
<proteinExistence type="inferred from homology"/>
<dbReference type="STRING" id="926561.GCA_000379025_02941"/>
<dbReference type="Pfam" id="PF13083">
    <property type="entry name" value="KH_KhpA-B"/>
    <property type="match status" value="1"/>
</dbReference>
<protein>
    <recommendedName>
        <fullName evidence="3">RNA-binding protein KhpA</fullName>
    </recommendedName>
    <alternativeName>
        <fullName evidence="3">KH-domain protein A</fullName>
    </alternativeName>
</protein>
<evidence type="ECO:0000256" key="2">
    <source>
        <dbReference type="ARBA" id="ARBA00022884"/>
    </source>
</evidence>
<evidence type="ECO:0000313" key="4">
    <source>
        <dbReference type="EMBL" id="TDX51965.1"/>
    </source>
</evidence>
<comment type="caution">
    <text evidence="4">The sequence shown here is derived from an EMBL/GenBank/DDBJ whole genome shotgun (WGS) entry which is preliminary data.</text>
</comment>
<dbReference type="GO" id="GO:0003723">
    <property type="term" value="F:RNA binding"/>
    <property type="evidence" value="ECO:0007669"/>
    <property type="project" value="UniProtKB-UniRule"/>
</dbReference>
<dbReference type="GO" id="GO:0009252">
    <property type="term" value="P:peptidoglycan biosynthetic process"/>
    <property type="evidence" value="ECO:0007669"/>
    <property type="project" value="UniProtKB-UniRule"/>
</dbReference>
<organism evidence="4 5">
    <name type="scientific">Orenia marismortui</name>
    <dbReference type="NCBI Taxonomy" id="46469"/>
    <lineage>
        <taxon>Bacteria</taxon>
        <taxon>Bacillati</taxon>
        <taxon>Bacillota</taxon>
        <taxon>Clostridia</taxon>
        <taxon>Halanaerobiales</taxon>
        <taxon>Halobacteroidaceae</taxon>
        <taxon>Orenia</taxon>
    </lineage>
</organism>
<keyword evidence="1 3" id="KW-0963">Cytoplasm</keyword>
<sequence>MKKVLETIAKNIVDNPKEVRVKAKEDGQAVILELSVADEDMGKVIGKRGRVAKAIRTIITASAIKANKKVTVEIVD</sequence>
<dbReference type="RefSeq" id="WP_134116243.1">
    <property type="nucleotide sequence ID" value="NZ_SOEG01000009.1"/>
</dbReference>
<dbReference type="GO" id="GO:0005737">
    <property type="term" value="C:cytoplasm"/>
    <property type="evidence" value="ECO:0007669"/>
    <property type="project" value="UniProtKB-SubCell"/>
</dbReference>
<dbReference type="PANTHER" id="PTHR34654">
    <property type="entry name" value="UPF0109 PROTEIN SCO5592"/>
    <property type="match status" value="1"/>
</dbReference>
<accession>A0A4R8H4V1</accession>
<dbReference type="HAMAP" id="MF_00088">
    <property type="entry name" value="KhpA"/>
    <property type="match status" value="1"/>
</dbReference>
<dbReference type="EMBL" id="SOEG01000009">
    <property type="protein sequence ID" value="TDX51965.1"/>
    <property type="molecule type" value="Genomic_DNA"/>
</dbReference>
<dbReference type="AlphaFoldDB" id="A0A4R8H4V1"/>
<dbReference type="PROSITE" id="PS50084">
    <property type="entry name" value="KH_TYPE_1"/>
    <property type="match status" value="1"/>
</dbReference>
<comment type="subcellular location">
    <subcellularLocation>
        <location evidence="3">Cytoplasm</location>
    </subcellularLocation>
</comment>
<reference evidence="4 5" key="1">
    <citation type="submission" date="2019-03" db="EMBL/GenBank/DDBJ databases">
        <title>Subsurface microbial communities from deep shales in Ohio and West Virginia, USA.</title>
        <authorList>
            <person name="Wrighton K."/>
        </authorList>
    </citation>
    <scope>NUCLEOTIDE SEQUENCE [LARGE SCALE GENOMIC DNA]</scope>
    <source>
        <strain evidence="4 5">MSL 6dP</strain>
    </source>
</reference>